<dbReference type="OrthoDB" id="5522265at2"/>
<dbReference type="GO" id="GO:0008168">
    <property type="term" value="F:methyltransferase activity"/>
    <property type="evidence" value="ECO:0007669"/>
    <property type="project" value="UniProtKB-KW"/>
</dbReference>
<dbReference type="RefSeq" id="WP_094018410.1">
    <property type="nucleotide sequence ID" value="NZ_NMQW01000057.1"/>
</dbReference>
<dbReference type="CDD" id="cd02440">
    <property type="entry name" value="AdoMet_MTases"/>
    <property type="match status" value="1"/>
</dbReference>
<dbReference type="Proteomes" id="UP000215509">
    <property type="component" value="Unassembled WGS sequence"/>
</dbReference>
<protein>
    <submittedName>
        <fullName evidence="2">SAM-dependent methyltransferase</fullName>
    </submittedName>
</protein>
<accession>A0A229UH90</accession>
<name>A0A229UH90_9BACL</name>
<dbReference type="EMBL" id="NMQW01000057">
    <property type="protein sequence ID" value="OXM82768.1"/>
    <property type="molecule type" value="Genomic_DNA"/>
</dbReference>
<dbReference type="InterPro" id="IPR041698">
    <property type="entry name" value="Methyltransf_25"/>
</dbReference>
<dbReference type="GO" id="GO:0032259">
    <property type="term" value="P:methylation"/>
    <property type="evidence" value="ECO:0007669"/>
    <property type="project" value="UniProtKB-KW"/>
</dbReference>
<sequence length="227" mass="25871">MGMEWYDQIALRNGGYKSNAICTVEGISAEDIFEQRLIQMLPACESVLDAGCGHGEFTLKMSPYAKRLTGFDNSANLLAIAHGLWEEAGVSHVRFVYATTKTELPFQDGEFDLIYDRRGPTSIIDHPRVLCPGGIIFGIHNRVDAVQERLTRNRYTDIEMEEYDEAVTYYPNRTEFTKALSSIPGNPDYTLPEHQQELEERISEHNIGGRLGIREHKFIWKARKPFV</sequence>
<dbReference type="PANTHER" id="PTHR43460:SF1">
    <property type="entry name" value="METHYLTRANSFERASE TYPE 11 DOMAIN-CONTAINING PROTEIN"/>
    <property type="match status" value="1"/>
</dbReference>
<organism evidence="2 3">
    <name type="scientific">Paenibacillus rigui</name>
    <dbReference type="NCBI Taxonomy" id="554312"/>
    <lineage>
        <taxon>Bacteria</taxon>
        <taxon>Bacillati</taxon>
        <taxon>Bacillota</taxon>
        <taxon>Bacilli</taxon>
        <taxon>Bacillales</taxon>
        <taxon>Paenibacillaceae</taxon>
        <taxon>Paenibacillus</taxon>
    </lineage>
</organism>
<dbReference type="InterPro" id="IPR029063">
    <property type="entry name" value="SAM-dependent_MTases_sf"/>
</dbReference>
<keyword evidence="3" id="KW-1185">Reference proteome</keyword>
<evidence type="ECO:0000313" key="3">
    <source>
        <dbReference type="Proteomes" id="UP000215509"/>
    </source>
</evidence>
<dbReference type="Gene3D" id="3.40.50.150">
    <property type="entry name" value="Vaccinia Virus protein VP39"/>
    <property type="match status" value="1"/>
</dbReference>
<reference evidence="2 3" key="1">
    <citation type="submission" date="2017-07" db="EMBL/GenBank/DDBJ databases">
        <title>Genome sequencing and assembly of Paenibacillus rigui.</title>
        <authorList>
            <person name="Mayilraj S."/>
        </authorList>
    </citation>
    <scope>NUCLEOTIDE SEQUENCE [LARGE SCALE GENOMIC DNA]</scope>
    <source>
        <strain evidence="2 3">JCM 16352</strain>
    </source>
</reference>
<evidence type="ECO:0000259" key="1">
    <source>
        <dbReference type="Pfam" id="PF13649"/>
    </source>
</evidence>
<dbReference type="AlphaFoldDB" id="A0A229UH90"/>
<proteinExistence type="predicted"/>
<dbReference type="SUPFAM" id="SSF53335">
    <property type="entry name" value="S-adenosyl-L-methionine-dependent methyltransferases"/>
    <property type="match status" value="1"/>
</dbReference>
<dbReference type="Pfam" id="PF13649">
    <property type="entry name" value="Methyltransf_25"/>
    <property type="match status" value="1"/>
</dbReference>
<keyword evidence="2" id="KW-0489">Methyltransferase</keyword>
<gene>
    <name evidence="2" type="ORF">CF651_29315</name>
</gene>
<comment type="caution">
    <text evidence="2">The sequence shown here is derived from an EMBL/GenBank/DDBJ whole genome shotgun (WGS) entry which is preliminary data.</text>
</comment>
<evidence type="ECO:0000313" key="2">
    <source>
        <dbReference type="EMBL" id="OXM82768.1"/>
    </source>
</evidence>
<feature type="domain" description="Methyltransferase" evidence="1">
    <location>
        <begin position="47"/>
        <end position="118"/>
    </location>
</feature>
<dbReference type="PANTHER" id="PTHR43460">
    <property type="entry name" value="METHYLTRANSFERASE"/>
    <property type="match status" value="1"/>
</dbReference>
<dbReference type="InterPro" id="IPR052939">
    <property type="entry name" value="23S_rRNA_MeTrnsfrase_RlmA"/>
</dbReference>
<keyword evidence="2" id="KW-0808">Transferase</keyword>